<evidence type="ECO:0000256" key="3">
    <source>
        <dbReference type="ARBA" id="ARBA00022741"/>
    </source>
</evidence>
<dbReference type="GO" id="GO:0008270">
    <property type="term" value="F:zinc ion binding"/>
    <property type="evidence" value="ECO:0007669"/>
    <property type="project" value="UniProtKB-KW"/>
</dbReference>
<dbReference type="PANTHER" id="PTHR13710">
    <property type="entry name" value="DNA HELICASE RECQ FAMILY MEMBER"/>
    <property type="match status" value="1"/>
</dbReference>
<feature type="domain" description="CCHC-type" evidence="15">
    <location>
        <begin position="211"/>
        <end position="225"/>
    </location>
</feature>
<evidence type="ECO:0000259" key="15">
    <source>
        <dbReference type="PROSITE" id="PS50158"/>
    </source>
</evidence>
<comment type="catalytic activity">
    <reaction evidence="12">
        <text>ATP + H2O = ADP + phosphate + H(+)</text>
        <dbReference type="Rhea" id="RHEA:13065"/>
        <dbReference type="ChEBI" id="CHEBI:15377"/>
        <dbReference type="ChEBI" id="CHEBI:15378"/>
        <dbReference type="ChEBI" id="CHEBI:30616"/>
        <dbReference type="ChEBI" id="CHEBI:43474"/>
        <dbReference type="ChEBI" id="CHEBI:456216"/>
    </reaction>
</comment>
<dbReference type="GO" id="GO:0005634">
    <property type="term" value="C:nucleus"/>
    <property type="evidence" value="ECO:0007669"/>
    <property type="project" value="UniProtKB-SubCell"/>
</dbReference>
<dbReference type="InterPro" id="IPR011545">
    <property type="entry name" value="DEAD/DEAH_box_helicase_dom"/>
</dbReference>
<evidence type="ECO:0000256" key="6">
    <source>
        <dbReference type="ARBA" id="ARBA00022840"/>
    </source>
</evidence>
<name>A0A9W3AUG5_BIOGL</name>
<evidence type="ECO:0000313" key="18">
    <source>
        <dbReference type="Proteomes" id="UP001165740"/>
    </source>
</evidence>
<keyword evidence="3" id="KW-0547">Nucleotide-binding</keyword>
<dbReference type="PROSITE" id="PS50158">
    <property type="entry name" value="ZF_CCHC"/>
    <property type="match status" value="1"/>
</dbReference>
<comment type="similarity">
    <text evidence="2">Belongs to the helicase family. RecQ subfamily.</text>
</comment>
<keyword evidence="13" id="KW-0479">Metal-binding</keyword>
<dbReference type="CDD" id="cd18018">
    <property type="entry name" value="DEXHc_RecQ4-like"/>
    <property type="match status" value="1"/>
</dbReference>
<reference evidence="19" key="1">
    <citation type="submission" date="2025-08" db="UniProtKB">
        <authorList>
            <consortium name="RefSeq"/>
        </authorList>
    </citation>
    <scope>IDENTIFICATION</scope>
</reference>
<dbReference type="SMART" id="SM00343">
    <property type="entry name" value="ZnF_C2HC"/>
    <property type="match status" value="1"/>
</dbReference>
<dbReference type="SUPFAM" id="SSF52540">
    <property type="entry name" value="P-loop containing nucleoside triphosphate hydrolases"/>
    <property type="match status" value="1"/>
</dbReference>
<feature type="region of interest" description="Disordered" evidence="14">
    <location>
        <begin position="70"/>
        <end position="162"/>
    </location>
</feature>
<sequence>MATGSNKLVDHSHISSNILAALKHNDAQHHLEEAFPQCSSSGVAKETLPPPEKLKKTAFSDAFLFMDSEDSDLVEQPSKLNETKVQREKTSLADATADAEPLSSIRTGSKKPKRLLKGSSSTSKQDSQLTHKDSQFEHEDMKEGDSEGEKAPAKTQSRKRKAASLSENFVCLNMKKKGYRRKGAGMTGAQLRKKQWKAKMASRSKSFGSNKCFKCGQEGHWANKCTGQAKNSWASQAENFDVTPVAESEFPSLREAAMMSRGIKEVESDVQPSKMDDDITDIEATIIREKCEDAAPPQPVQPLSKVVDDIKEETRKALAVFGFTRFKTGQEKSIERILNGLSTLVVLSTGGGKSLCYQLPAYLYARHLGAVTLVISPLVSLMDDQISELPPGVRGACLHSGMTPAQRDAVLADLREGKVHFLLISPEAIVDRSGSSQGSFPGPDRLPPIAFACIDEAHCMSEWSHNFRPSYLRLCKVLRQRYGVRCFLGLTATATRSTCRDVVKHLGIEDPETATVRGATVPDNLVLSVSRDANRDEALIELLKGDRFKSCESIIIYCSRREQTTRVATLIRTSLQYTPELVGRYQPPPAKKPRIKKAATFDPRVWTCESYHAGLTAAKRRSVQKAFMSGRLRVVVATVAFGMGLDKANVRAVLHYSMAKSFESYVQEVGRAGRDGQTSHCHVFLDPENKDLNELRRHTFGNSIDRVTVKRLTTRVFQPCRCDSIYGELAAQQDVSPREDNSERTDAKAVCGGHERALPIEETVRWLDIREEGVATLLCYLELHPKAWVQNMTSVYATCRVKCYGGPSQLQAVAKKCPPVAVAIAKQKKAGQQFSHCNQVEFNVVDLCDSMGWDSGTVKRELKSLEWDTGPAGFRKSGVLVELSDLAFHFRSRGDLSDQEMDEVTEFLSARSQRQERLELRQLDMLSEALKSVSYKNYWMCSNEADLGRSDTLKAKLKEYFETEEWTTNEHSGEDMNQTNIDSSTLQQLSSDVRVFINTYGSEHTLTGRTIARIFHGITSPNFPAETWGRVRKFWRAHLNVDFNLVCQEATRALVSRK</sequence>
<evidence type="ECO:0000259" key="17">
    <source>
        <dbReference type="PROSITE" id="PS51194"/>
    </source>
</evidence>
<dbReference type="GO" id="GO:0005737">
    <property type="term" value="C:cytoplasm"/>
    <property type="evidence" value="ECO:0007669"/>
    <property type="project" value="TreeGrafter"/>
</dbReference>
<dbReference type="InterPro" id="IPR036875">
    <property type="entry name" value="Znf_CCHC_sf"/>
</dbReference>
<dbReference type="RefSeq" id="XP_055890860.1">
    <property type="nucleotide sequence ID" value="XM_056034885.1"/>
</dbReference>
<evidence type="ECO:0000256" key="11">
    <source>
        <dbReference type="ARBA" id="ARBA00034808"/>
    </source>
</evidence>
<feature type="compositionally biased region" description="Polar residues" evidence="14">
    <location>
        <begin position="118"/>
        <end position="128"/>
    </location>
</feature>
<dbReference type="InterPro" id="IPR027417">
    <property type="entry name" value="P-loop_NTPase"/>
</dbReference>
<evidence type="ECO:0000256" key="12">
    <source>
        <dbReference type="ARBA" id="ARBA00049360"/>
    </source>
</evidence>
<dbReference type="Proteomes" id="UP001165740">
    <property type="component" value="Chromosome 7"/>
</dbReference>
<evidence type="ECO:0000256" key="2">
    <source>
        <dbReference type="ARBA" id="ARBA00005446"/>
    </source>
</evidence>
<dbReference type="PROSITE" id="PS51194">
    <property type="entry name" value="HELICASE_CTER"/>
    <property type="match status" value="1"/>
</dbReference>
<feature type="compositionally biased region" description="Basic and acidic residues" evidence="14">
    <location>
        <begin position="129"/>
        <end position="152"/>
    </location>
</feature>
<dbReference type="InterPro" id="IPR014001">
    <property type="entry name" value="Helicase_ATP-bd"/>
</dbReference>
<evidence type="ECO:0000256" key="7">
    <source>
        <dbReference type="ARBA" id="ARBA00023125"/>
    </source>
</evidence>
<evidence type="ECO:0000256" key="8">
    <source>
        <dbReference type="ARBA" id="ARBA00023235"/>
    </source>
</evidence>
<evidence type="ECO:0000259" key="16">
    <source>
        <dbReference type="PROSITE" id="PS51192"/>
    </source>
</evidence>
<accession>A0A9W3AUG5</accession>
<dbReference type="PROSITE" id="PS51192">
    <property type="entry name" value="HELICASE_ATP_BIND_1"/>
    <property type="match status" value="1"/>
</dbReference>
<protein>
    <recommendedName>
        <fullName evidence="11">DNA 3'-5' helicase</fullName>
        <ecNumber evidence="11">5.6.2.4</ecNumber>
    </recommendedName>
</protein>
<dbReference type="SMART" id="SM00487">
    <property type="entry name" value="DEXDc"/>
    <property type="match status" value="1"/>
</dbReference>
<dbReference type="GO" id="GO:0000724">
    <property type="term" value="P:double-strand break repair via homologous recombination"/>
    <property type="evidence" value="ECO:0007669"/>
    <property type="project" value="TreeGrafter"/>
</dbReference>
<feature type="compositionally biased region" description="Basic and acidic residues" evidence="14">
    <location>
        <begin position="81"/>
        <end position="91"/>
    </location>
</feature>
<comment type="subcellular location">
    <subcellularLocation>
        <location evidence="1">Nucleus</location>
    </subcellularLocation>
</comment>
<gene>
    <name evidence="19" type="primary">LOC106063047</name>
</gene>
<feature type="domain" description="Helicase C-terminal" evidence="17">
    <location>
        <begin position="535"/>
        <end position="715"/>
    </location>
</feature>
<dbReference type="GO" id="GO:0005694">
    <property type="term" value="C:chromosome"/>
    <property type="evidence" value="ECO:0007669"/>
    <property type="project" value="TreeGrafter"/>
</dbReference>
<keyword evidence="5" id="KW-0347">Helicase</keyword>
<evidence type="ECO:0000256" key="13">
    <source>
        <dbReference type="PROSITE-ProRule" id="PRU00047"/>
    </source>
</evidence>
<dbReference type="GO" id="GO:0016787">
    <property type="term" value="F:hydrolase activity"/>
    <property type="evidence" value="ECO:0007669"/>
    <property type="project" value="UniProtKB-KW"/>
</dbReference>
<dbReference type="SMART" id="SM00490">
    <property type="entry name" value="HELICc"/>
    <property type="match status" value="1"/>
</dbReference>
<dbReference type="GO" id="GO:0005524">
    <property type="term" value="F:ATP binding"/>
    <property type="evidence" value="ECO:0007669"/>
    <property type="project" value="UniProtKB-KW"/>
</dbReference>
<dbReference type="SUPFAM" id="SSF57756">
    <property type="entry name" value="Retrovirus zinc finger-like domains"/>
    <property type="match status" value="1"/>
</dbReference>
<dbReference type="GO" id="GO:0009378">
    <property type="term" value="F:four-way junction helicase activity"/>
    <property type="evidence" value="ECO:0007669"/>
    <property type="project" value="TreeGrafter"/>
</dbReference>
<evidence type="ECO:0000256" key="1">
    <source>
        <dbReference type="ARBA" id="ARBA00004123"/>
    </source>
</evidence>
<dbReference type="InterPro" id="IPR001650">
    <property type="entry name" value="Helicase_C-like"/>
</dbReference>
<keyword evidence="18" id="KW-1185">Reference proteome</keyword>
<organism evidence="18 19">
    <name type="scientific">Biomphalaria glabrata</name>
    <name type="common">Bloodfluke planorb</name>
    <name type="synonym">Freshwater snail</name>
    <dbReference type="NCBI Taxonomy" id="6526"/>
    <lineage>
        <taxon>Eukaryota</taxon>
        <taxon>Metazoa</taxon>
        <taxon>Spiralia</taxon>
        <taxon>Lophotrochozoa</taxon>
        <taxon>Mollusca</taxon>
        <taxon>Gastropoda</taxon>
        <taxon>Heterobranchia</taxon>
        <taxon>Euthyneura</taxon>
        <taxon>Panpulmonata</taxon>
        <taxon>Hygrophila</taxon>
        <taxon>Lymnaeoidea</taxon>
        <taxon>Planorbidae</taxon>
        <taxon>Biomphalaria</taxon>
    </lineage>
</organism>
<evidence type="ECO:0000256" key="14">
    <source>
        <dbReference type="SAM" id="MobiDB-lite"/>
    </source>
</evidence>
<evidence type="ECO:0000313" key="19">
    <source>
        <dbReference type="RefSeq" id="XP_055890860.1"/>
    </source>
</evidence>
<evidence type="ECO:0000256" key="10">
    <source>
        <dbReference type="ARBA" id="ARBA00034617"/>
    </source>
</evidence>
<dbReference type="OMA" id="HAGMCSQ"/>
<dbReference type="Pfam" id="PF00098">
    <property type="entry name" value="zf-CCHC"/>
    <property type="match status" value="1"/>
</dbReference>
<keyword evidence="13" id="KW-0863">Zinc-finger</keyword>
<keyword evidence="6" id="KW-0067">ATP-binding</keyword>
<dbReference type="FunFam" id="3.40.50.300:FF:000772">
    <property type="entry name" value="ATP-dependent DNA helicase Q4"/>
    <property type="match status" value="1"/>
</dbReference>
<keyword evidence="7" id="KW-0238">DNA-binding</keyword>
<keyword evidence="8" id="KW-0413">Isomerase</keyword>
<proteinExistence type="inferred from homology"/>
<comment type="catalytic activity">
    <reaction evidence="10">
        <text>Couples ATP hydrolysis with the unwinding of duplex DNA by translocating in the 3'-5' direction.</text>
        <dbReference type="EC" id="5.6.2.4"/>
    </reaction>
</comment>
<dbReference type="Pfam" id="PF00271">
    <property type="entry name" value="Helicase_C"/>
    <property type="match status" value="1"/>
</dbReference>
<dbReference type="PANTHER" id="PTHR13710:SF108">
    <property type="entry name" value="ATP-DEPENDENT DNA HELICASE Q4"/>
    <property type="match status" value="1"/>
</dbReference>
<dbReference type="GO" id="GO:0003677">
    <property type="term" value="F:DNA binding"/>
    <property type="evidence" value="ECO:0007669"/>
    <property type="project" value="UniProtKB-KW"/>
</dbReference>
<keyword evidence="4" id="KW-0378">Hydrolase</keyword>
<dbReference type="Gene3D" id="3.40.50.300">
    <property type="entry name" value="P-loop containing nucleotide triphosphate hydrolases"/>
    <property type="match status" value="2"/>
</dbReference>
<dbReference type="Pfam" id="PF00270">
    <property type="entry name" value="DEAD"/>
    <property type="match status" value="1"/>
</dbReference>
<dbReference type="Gene3D" id="4.10.60.10">
    <property type="entry name" value="Zinc finger, CCHC-type"/>
    <property type="match status" value="1"/>
</dbReference>
<evidence type="ECO:0000256" key="9">
    <source>
        <dbReference type="ARBA" id="ARBA00023242"/>
    </source>
</evidence>
<keyword evidence="9" id="KW-0539">Nucleus</keyword>
<evidence type="ECO:0000256" key="5">
    <source>
        <dbReference type="ARBA" id="ARBA00022806"/>
    </source>
</evidence>
<dbReference type="GeneID" id="106063047"/>
<keyword evidence="13" id="KW-0862">Zinc</keyword>
<dbReference type="OrthoDB" id="10261556at2759"/>
<evidence type="ECO:0000256" key="4">
    <source>
        <dbReference type="ARBA" id="ARBA00022801"/>
    </source>
</evidence>
<dbReference type="InterPro" id="IPR001878">
    <property type="entry name" value="Znf_CCHC"/>
</dbReference>
<dbReference type="AlphaFoldDB" id="A0A9W3AUG5"/>
<dbReference type="EC" id="5.6.2.4" evidence="11"/>
<feature type="domain" description="Helicase ATP-binding" evidence="16">
    <location>
        <begin position="334"/>
        <end position="512"/>
    </location>
</feature>
<dbReference type="GO" id="GO:0043138">
    <property type="term" value="F:3'-5' DNA helicase activity"/>
    <property type="evidence" value="ECO:0007669"/>
    <property type="project" value="UniProtKB-EC"/>
</dbReference>